<proteinExistence type="predicted"/>
<evidence type="ECO:0000313" key="3">
    <source>
        <dbReference type="EMBL" id="QHS98956.1"/>
    </source>
</evidence>
<dbReference type="SUPFAM" id="SSF52151">
    <property type="entry name" value="FabD/lysophospholipase-like"/>
    <property type="match status" value="1"/>
</dbReference>
<dbReference type="Pfam" id="PF01734">
    <property type="entry name" value="Patatin"/>
    <property type="match status" value="1"/>
</dbReference>
<dbReference type="EMBL" id="MN739333">
    <property type="protein sequence ID" value="QHS98956.1"/>
    <property type="molecule type" value="Genomic_DNA"/>
</dbReference>
<organism evidence="3">
    <name type="scientific">viral metagenome</name>
    <dbReference type="NCBI Taxonomy" id="1070528"/>
    <lineage>
        <taxon>unclassified sequences</taxon>
        <taxon>metagenomes</taxon>
        <taxon>organismal metagenomes</taxon>
    </lineage>
</organism>
<feature type="domain" description="PNPLA" evidence="2">
    <location>
        <begin position="22"/>
        <end position="185"/>
    </location>
</feature>
<sequence length="300" mass="35789">MEYIENLANNYPQLNKPIELDIIIEGGLFNGMYSCGALLLIKQLERKKYFRVNRISGASIGSIMGYYYFTDTVNEFAKDFIDLRSSFQKDVHFHKIEEIATNNLNKLDESKLELINDKLFITYVKNGEETTQQHFESRDDLKRAILKSIQIPYLTCNSFFREYGDDKYLDGGVPFIFNERTYKRDKYILYLNNSSVKTMFTVKNEINAHGRILEGALDAHNFFLHKNRGFLCSYIHEWNTQDFVVLRLKQLMYKLLIVVCWFFYKNRDLFIYYFDKIYFFQEINSVFKNFIKDFILLKCL</sequence>
<evidence type="ECO:0000259" key="2">
    <source>
        <dbReference type="PROSITE" id="PS51635"/>
    </source>
</evidence>
<protein>
    <recommendedName>
        <fullName evidence="2">PNPLA domain-containing protein</fullName>
    </recommendedName>
</protein>
<keyword evidence="1" id="KW-0443">Lipid metabolism</keyword>
<evidence type="ECO:0000256" key="1">
    <source>
        <dbReference type="ARBA" id="ARBA00023098"/>
    </source>
</evidence>
<dbReference type="GO" id="GO:0006629">
    <property type="term" value="P:lipid metabolic process"/>
    <property type="evidence" value="ECO:0007669"/>
    <property type="project" value="UniProtKB-KW"/>
</dbReference>
<name>A0A6C0C3K8_9ZZZZ</name>
<dbReference type="InterPro" id="IPR002641">
    <property type="entry name" value="PNPLA_dom"/>
</dbReference>
<accession>A0A6C0C3K8</accession>
<dbReference type="Gene3D" id="3.40.1090.10">
    <property type="entry name" value="Cytosolic phospholipase A2 catalytic domain"/>
    <property type="match status" value="1"/>
</dbReference>
<dbReference type="AlphaFoldDB" id="A0A6C0C3K8"/>
<dbReference type="PROSITE" id="PS51635">
    <property type="entry name" value="PNPLA"/>
    <property type="match status" value="1"/>
</dbReference>
<dbReference type="InterPro" id="IPR016035">
    <property type="entry name" value="Acyl_Trfase/lysoPLipase"/>
</dbReference>
<reference evidence="3" key="1">
    <citation type="journal article" date="2020" name="Nature">
        <title>Giant virus diversity and host interactions through global metagenomics.</title>
        <authorList>
            <person name="Schulz F."/>
            <person name="Roux S."/>
            <person name="Paez-Espino D."/>
            <person name="Jungbluth S."/>
            <person name="Walsh D.A."/>
            <person name="Denef V.J."/>
            <person name="McMahon K.D."/>
            <person name="Konstantinidis K.T."/>
            <person name="Eloe-Fadrosh E.A."/>
            <person name="Kyrpides N.C."/>
            <person name="Woyke T."/>
        </authorList>
    </citation>
    <scope>NUCLEOTIDE SEQUENCE</scope>
    <source>
        <strain evidence="3">GVMAG-M-3300020185-18</strain>
    </source>
</reference>